<protein>
    <submittedName>
        <fullName evidence="3">Glycosyltransferase family 1 protein</fullName>
    </submittedName>
</protein>
<dbReference type="Proteomes" id="UP000265431">
    <property type="component" value="Unassembled WGS sequence"/>
</dbReference>
<dbReference type="InterPro" id="IPR028098">
    <property type="entry name" value="Glyco_trans_4-like_N"/>
</dbReference>
<dbReference type="Gene3D" id="3.40.50.2000">
    <property type="entry name" value="Glycogen Phosphorylase B"/>
    <property type="match status" value="2"/>
</dbReference>
<evidence type="ECO:0000259" key="1">
    <source>
        <dbReference type="Pfam" id="PF00534"/>
    </source>
</evidence>
<organism evidence="3 4">
    <name type="scientific">Henriciella barbarensis</name>
    <dbReference type="NCBI Taxonomy" id="86342"/>
    <lineage>
        <taxon>Bacteria</taxon>
        <taxon>Pseudomonadati</taxon>
        <taxon>Pseudomonadota</taxon>
        <taxon>Alphaproteobacteria</taxon>
        <taxon>Hyphomonadales</taxon>
        <taxon>Hyphomonadaceae</taxon>
        <taxon>Henriciella</taxon>
    </lineage>
</organism>
<dbReference type="Pfam" id="PF13477">
    <property type="entry name" value="Glyco_trans_4_2"/>
    <property type="match status" value="1"/>
</dbReference>
<evidence type="ECO:0000313" key="4">
    <source>
        <dbReference type="Proteomes" id="UP000265431"/>
    </source>
</evidence>
<keyword evidence="4" id="KW-1185">Reference proteome</keyword>
<dbReference type="AlphaFoldDB" id="A0A399QT17"/>
<sequence>MTVNAAWNIWNFRKPVVEALLADGHLITIAAPTDDSVPDLQALGCDFIPLQMDAKGLNPLDGASLISQFRRIICAAESDLVLSYTIKNNLFGAIAAKSLRIPFVPNVTGLGTAFLSGRVLQTIAEQLYRTAFRSLPVVFFQNADDLALFLEGGLVRSDQAKLLPGSGIDLDRFPATPFPIGAKPKTFLMISRLLRDKGVVEYVDAARLIRQKHPGAKFQLLGAIGSENRTSVGASEVAAWVAEDVVDYLGTTKDVRPFIEGASCIVLPSYREGAPRTLIEAAAMARPVITTDVPGCRSVLDPTVSGYLCEPRSAPSLARSIEQFLSLSDSAQAEMGLAGRHKMAREFDQAIVVEAYRSAIASIF</sequence>
<gene>
    <name evidence="3" type="ORF">D1224_15255</name>
</gene>
<feature type="domain" description="Glycosyl transferase family 1" evidence="1">
    <location>
        <begin position="180"/>
        <end position="336"/>
    </location>
</feature>
<evidence type="ECO:0000259" key="2">
    <source>
        <dbReference type="Pfam" id="PF13477"/>
    </source>
</evidence>
<keyword evidence="3" id="KW-0808">Transferase</keyword>
<dbReference type="InterPro" id="IPR001296">
    <property type="entry name" value="Glyco_trans_1"/>
</dbReference>
<dbReference type="SUPFAM" id="SSF53756">
    <property type="entry name" value="UDP-Glycosyltransferase/glycogen phosphorylase"/>
    <property type="match status" value="1"/>
</dbReference>
<dbReference type="GO" id="GO:0016757">
    <property type="term" value="F:glycosyltransferase activity"/>
    <property type="evidence" value="ECO:0007669"/>
    <property type="project" value="InterPro"/>
</dbReference>
<comment type="caution">
    <text evidence="3">The sequence shown here is derived from an EMBL/GenBank/DDBJ whole genome shotgun (WGS) entry which is preliminary data.</text>
</comment>
<name>A0A399QT17_9PROT</name>
<dbReference type="PANTHER" id="PTHR12526:SF638">
    <property type="entry name" value="SPORE COAT PROTEIN SA"/>
    <property type="match status" value="1"/>
</dbReference>
<dbReference type="EMBL" id="QWGB01000014">
    <property type="protein sequence ID" value="RIJ20677.1"/>
    <property type="molecule type" value="Genomic_DNA"/>
</dbReference>
<dbReference type="CDD" id="cd03808">
    <property type="entry name" value="GT4_CapM-like"/>
    <property type="match status" value="1"/>
</dbReference>
<dbReference type="PANTHER" id="PTHR12526">
    <property type="entry name" value="GLYCOSYLTRANSFERASE"/>
    <property type="match status" value="1"/>
</dbReference>
<dbReference type="OrthoDB" id="9790710at2"/>
<accession>A0A399QT17</accession>
<dbReference type="Pfam" id="PF00534">
    <property type="entry name" value="Glycos_transf_1"/>
    <property type="match status" value="1"/>
</dbReference>
<reference evidence="3 4" key="1">
    <citation type="submission" date="2018-08" db="EMBL/GenBank/DDBJ databases">
        <title>Henriciella mobilis sp. nov., isolated from seawater.</title>
        <authorList>
            <person name="Cheng H."/>
            <person name="Wu Y.-H."/>
            <person name="Xu X.-W."/>
            <person name="Guo L.-L."/>
        </authorList>
    </citation>
    <scope>NUCLEOTIDE SEQUENCE [LARGE SCALE GENOMIC DNA]</scope>
    <source>
        <strain evidence="3 4">CCUG66934</strain>
    </source>
</reference>
<proteinExistence type="predicted"/>
<evidence type="ECO:0000313" key="3">
    <source>
        <dbReference type="EMBL" id="RIJ20677.1"/>
    </source>
</evidence>
<feature type="domain" description="Glycosyltransferase subfamily 4-like N-terminal" evidence="2">
    <location>
        <begin position="12"/>
        <end position="142"/>
    </location>
</feature>